<comment type="similarity">
    <text evidence="9">Belongs to the TmcA family.</text>
</comment>
<evidence type="ECO:0000256" key="1">
    <source>
        <dbReference type="ARBA" id="ARBA00022490"/>
    </source>
</evidence>
<dbReference type="STRING" id="579748.TW81_15865"/>
<keyword evidence="6 9" id="KW-0067">ATP-binding</keyword>
<keyword evidence="1 9" id="KW-0963">Cytoplasm</keyword>
<dbReference type="Gene3D" id="3.40.50.300">
    <property type="entry name" value="P-loop containing nucleotide triphosphate hydrolases"/>
    <property type="match status" value="1"/>
</dbReference>
<dbReference type="InterPro" id="IPR032672">
    <property type="entry name" value="TmcA/NAT10/Kre33"/>
</dbReference>
<dbReference type="InterPro" id="IPR016181">
    <property type="entry name" value="Acyl_CoA_acyltransferase"/>
</dbReference>
<evidence type="ECO:0000256" key="6">
    <source>
        <dbReference type="ARBA" id="ARBA00022840"/>
    </source>
</evidence>
<dbReference type="GO" id="GO:0005737">
    <property type="term" value="C:cytoplasm"/>
    <property type="evidence" value="ECO:0007669"/>
    <property type="project" value="UniProtKB-SubCell"/>
</dbReference>
<dbReference type="PATRIC" id="fig|579748.3.peg.3277"/>
<keyword evidence="5 9" id="KW-0547">Nucleotide-binding</keyword>
<feature type="domain" description="N-acetyltransferase" evidence="10">
    <location>
        <begin position="356"/>
        <end position="540"/>
    </location>
</feature>
<proteinExistence type="inferred from homology"/>
<keyword evidence="2 9" id="KW-0820">tRNA-binding</keyword>
<keyword evidence="3 9" id="KW-0808">Transferase</keyword>
<accession>A0A0F4NFW4</accession>
<dbReference type="EC" id="2.3.1.193" evidence="9"/>
<dbReference type="InterPro" id="IPR013562">
    <property type="entry name" value="TmcA/NAT10_N"/>
</dbReference>
<dbReference type="PANTHER" id="PTHR10925:SF5">
    <property type="entry name" value="RNA CYTIDINE ACETYLTRANSFERASE"/>
    <property type="match status" value="1"/>
</dbReference>
<dbReference type="Pfam" id="PF05127">
    <property type="entry name" value="NAT10_TcmA_helicase"/>
    <property type="match status" value="1"/>
</dbReference>
<dbReference type="HAMAP" id="MF_01886">
    <property type="entry name" value="tRNA_acetyltr_TmcA"/>
    <property type="match status" value="1"/>
</dbReference>
<keyword evidence="13" id="KW-1185">Reference proteome</keyword>
<organism evidence="12 13">
    <name type="scientific">Vibrio galatheae</name>
    <dbReference type="NCBI Taxonomy" id="579748"/>
    <lineage>
        <taxon>Bacteria</taxon>
        <taxon>Pseudomonadati</taxon>
        <taxon>Pseudomonadota</taxon>
        <taxon>Gammaproteobacteria</taxon>
        <taxon>Vibrionales</taxon>
        <taxon>Vibrionaceae</taxon>
        <taxon>Vibrio</taxon>
    </lineage>
</organism>
<dbReference type="GO" id="GO:0002101">
    <property type="term" value="P:tRNA wobble cytosine modification"/>
    <property type="evidence" value="ECO:0007669"/>
    <property type="project" value="UniProtKB-UniRule"/>
</dbReference>
<comment type="function">
    <text evidence="9">Catalyzes the formation of N(4)-acetylcytidine (ac(4)C) at the wobble position of tRNA(Met), by using acetyl-CoA as an acetyl donor and ATP (or GTP).</text>
</comment>
<dbReference type="Proteomes" id="UP000033673">
    <property type="component" value="Unassembled WGS sequence"/>
</dbReference>
<reference evidence="12 13" key="1">
    <citation type="journal article" date="2015" name="BMC Genomics">
        <title>Genome mining reveals unlocked bioactive potential of marine Gram-negative bacteria.</title>
        <authorList>
            <person name="Machado H."/>
            <person name="Sonnenschein E.C."/>
            <person name="Melchiorsen J."/>
            <person name="Gram L."/>
        </authorList>
    </citation>
    <scope>NUCLEOTIDE SEQUENCE [LARGE SCALE GENOMIC DNA]</scope>
    <source>
        <strain evidence="12 13">S2757</strain>
    </source>
</reference>
<dbReference type="OrthoDB" id="5578851at2"/>
<keyword evidence="8 9" id="KW-0012">Acyltransferase</keyword>
<evidence type="ECO:0000259" key="10">
    <source>
        <dbReference type="PROSITE" id="PS51186"/>
    </source>
</evidence>
<dbReference type="EMBL" id="JXXV01000028">
    <property type="protein sequence ID" value="KJY81990.1"/>
    <property type="molecule type" value="Genomic_DNA"/>
</dbReference>
<dbReference type="GO" id="GO:0005524">
    <property type="term" value="F:ATP binding"/>
    <property type="evidence" value="ECO:0007669"/>
    <property type="project" value="UniProtKB-UniRule"/>
</dbReference>
<dbReference type="InterPro" id="IPR014001">
    <property type="entry name" value="Helicase_ATP-bd"/>
</dbReference>
<sequence>MIVTQHYFSQLLQSATESNHRYGVVLQGDESWQRDCLAQLFSLVDSDDIFLLGNVSSNPVGKRVNYKQGQQLLGQECRLLCCDFREGFDANSFTAATGSVRGGGLVVILPQQHERPTFDQVWLQAALENLIVLKEQGPLPLPEKAKAESKATLTEQAQAVERVKKVVEGHRKRPLVMTADRGRGKSSALGIAAAELIQQRSPIHIVVTAPSLAAVQPVFEHAKRLLPEASLDKGRLQYQQSMIEFVAPDELLLHKKTCDCLFVDEASAIPIPMLQQMVEHYHRAVFSTTVHGYEGCGRGFTVKFQTWLKQERPGTQFFHIEQPIRWSESDPLEQWLFDSFLLDADLGEIVGESNLGELKRVSKQAMVDEPALLRACFALLVNAHYQTSPNDLMLLLQDDAISLYAQYVDGQCLGCILTVEEGNLDRHLIEQIQLGQRRPKGHLVPAMLANQMGIAAAAQQASLRIMRIAVHPSLQRKGYGHNLLTRLIHKTSYDFYSTSFGVTHELLAFWQKCGFEPVKLGSQRDQASGTHSLIMLYGDVAWRNQAQRHFLLSLQYALSDSFNGLEIELVRSLLANCNASVEEPSAVALIRNYGQGGSSFDSVAPFLEIWWRRSPKLVALMSDLLVRRVVQKWSWTQCKASFGYAGNKHAETAFREQLLELLSQIQSDLDNV</sequence>
<evidence type="ECO:0000313" key="12">
    <source>
        <dbReference type="EMBL" id="KJY81990.1"/>
    </source>
</evidence>
<evidence type="ECO:0000256" key="4">
    <source>
        <dbReference type="ARBA" id="ARBA00022694"/>
    </source>
</evidence>
<evidence type="ECO:0000256" key="9">
    <source>
        <dbReference type="HAMAP-Rule" id="MF_01886"/>
    </source>
</evidence>
<evidence type="ECO:0000313" key="13">
    <source>
        <dbReference type="Proteomes" id="UP000033673"/>
    </source>
</evidence>
<dbReference type="GO" id="GO:1990883">
    <property type="term" value="F:18S rRNA cytidine N-acetyltransferase activity"/>
    <property type="evidence" value="ECO:0007669"/>
    <property type="project" value="TreeGrafter"/>
</dbReference>
<dbReference type="InterPro" id="IPR007807">
    <property type="entry name" value="TcmA/NAT10_helicase"/>
</dbReference>
<gene>
    <name evidence="9" type="primary">tmcA</name>
    <name evidence="12" type="ORF">TW81_15865</name>
</gene>
<comment type="caution">
    <text evidence="9">Lacks conserved residue(s) required for the propagation of feature annotation.</text>
</comment>
<feature type="binding site" evidence="9">
    <location>
        <position position="505"/>
    </location>
    <ligand>
        <name>acetyl-CoA</name>
        <dbReference type="ChEBI" id="CHEBI:57288"/>
    </ligand>
</feature>
<dbReference type="AlphaFoldDB" id="A0A0F4NFW4"/>
<name>A0A0F4NFW4_9VIBR</name>
<dbReference type="Gene3D" id="3.40.630.30">
    <property type="match status" value="1"/>
</dbReference>
<dbReference type="GO" id="GO:1904812">
    <property type="term" value="P:rRNA acetylation involved in maturation of SSU-rRNA"/>
    <property type="evidence" value="ECO:0007669"/>
    <property type="project" value="TreeGrafter"/>
</dbReference>
<dbReference type="GO" id="GO:0051392">
    <property type="term" value="F:tRNA cytidine N4-acetyltransferase activity"/>
    <property type="evidence" value="ECO:0007669"/>
    <property type="project" value="UniProtKB-UniRule"/>
</dbReference>
<evidence type="ECO:0000256" key="2">
    <source>
        <dbReference type="ARBA" id="ARBA00022555"/>
    </source>
</evidence>
<comment type="caution">
    <text evidence="12">The sequence shown here is derived from an EMBL/GenBank/DDBJ whole genome shotgun (WGS) entry which is preliminary data.</text>
</comment>
<feature type="binding site" evidence="9">
    <location>
        <position position="156"/>
    </location>
    <ligand>
        <name>ATP</name>
        <dbReference type="ChEBI" id="CHEBI:30616"/>
    </ligand>
</feature>
<comment type="catalytic activity">
    <reaction evidence="9">
        <text>cytidine(34) in elongator tRNA(Met) + acetyl-CoA + ATP + H2O = N(4)-acetylcytidine(34) in elongator tRNA(Met) + ADP + phosphate + CoA + H(+)</text>
        <dbReference type="Rhea" id="RHEA:43788"/>
        <dbReference type="Rhea" id="RHEA-COMP:10693"/>
        <dbReference type="Rhea" id="RHEA-COMP:10694"/>
        <dbReference type="ChEBI" id="CHEBI:15377"/>
        <dbReference type="ChEBI" id="CHEBI:15378"/>
        <dbReference type="ChEBI" id="CHEBI:30616"/>
        <dbReference type="ChEBI" id="CHEBI:43474"/>
        <dbReference type="ChEBI" id="CHEBI:57287"/>
        <dbReference type="ChEBI" id="CHEBI:57288"/>
        <dbReference type="ChEBI" id="CHEBI:74900"/>
        <dbReference type="ChEBI" id="CHEBI:82748"/>
        <dbReference type="ChEBI" id="CHEBI:456216"/>
        <dbReference type="EC" id="2.3.1.193"/>
    </reaction>
</comment>
<dbReference type="PROSITE" id="PS51186">
    <property type="entry name" value="GNAT"/>
    <property type="match status" value="1"/>
</dbReference>
<dbReference type="PROSITE" id="PS51192">
    <property type="entry name" value="HELICASE_ATP_BIND_1"/>
    <property type="match status" value="1"/>
</dbReference>
<dbReference type="SUPFAM" id="SSF52540">
    <property type="entry name" value="P-loop containing nucleoside triphosphate hydrolases"/>
    <property type="match status" value="1"/>
</dbReference>
<feature type="binding site" evidence="9">
    <location>
        <position position="325"/>
    </location>
    <ligand>
        <name>ATP</name>
        <dbReference type="ChEBI" id="CHEBI:30616"/>
    </ligand>
</feature>
<dbReference type="Pfam" id="PF08351">
    <property type="entry name" value="TmcA_N"/>
    <property type="match status" value="1"/>
</dbReference>
<keyword evidence="7 9" id="KW-0694">RNA-binding</keyword>
<evidence type="ECO:0000256" key="7">
    <source>
        <dbReference type="ARBA" id="ARBA00022884"/>
    </source>
</evidence>
<protein>
    <recommendedName>
        <fullName evidence="9">tRNA(Met) cytidine acetyltransferase TmcA</fullName>
        <ecNumber evidence="9">2.3.1.193</ecNumber>
    </recommendedName>
</protein>
<evidence type="ECO:0000259" key="11">
    <source>
        <dbReference type="PROSITE" id="PS51192"/>
    </source>
</evidence>
<dbReference type="InterPro" id="IPR000182">
    <property type="entry name" value="GNAT_dom"/>
</dbReference>
<evidence type="ECO:0000256" key="5">
    <source>
        <dbReference type="ARBA" id="ARBA00022741"/>
    </source>
</evidence>
<dbReference type="InterPro" id="IPR024914">
    <property type="entry name" value="tRNA_acetyltr_TmcA"/>
</dbReference>
<dbReference type="GO" id="GO:0000049">
    <property type="term" value="F:tRNA binding"/>
    <property type="evidence" value="ECO:0007669"/>
    <property type="project" value="UniProtKB-UniRule"/>
</dbReference>
<evidence type="ECO:0000256" key="3">
    <source>
        <dbReference type="ARBA" id="ARBA00022679"/>
    </source>
</evidence>
<dbReference type="Pfam" id="PF13718">
    <property type="entry name" value="GNAT_acetyltr_2"/>
    <property type="match status" value="2"/>
</dbReference>
<feature type="domain" description="Helicase ATP-binding" evidence="11">
    <location>
        <begin position="166"/>
        <end position="289"/>
    </location>
</feature>
<dbReference type="GO" id="GO:0051391">
    <property type="term" value="P:tRNA acetylation"/>
    <property type="evidence" value="ECO:0007669"/>
    <property type="project" value="UniProtKB-UniRule"/>
</dbReference>
<feature type="binding site" evidence="9">
    <location>
        <begin position="468"/>
        <end position="470"/>
    </location>
    <ligand>
        <name>acetyl-CoA</name>
        <dbReference type="ChEBI" id="CHEBI:57288"/>
    </ligand>
</feature>
<dbReference type="InterPro" id="IPR027417">
    <property type="entry name" value="P-loop_NTPase"/>
</dbReference>
<dbReference type="PANTHER" id="PTHR10925">
    <property type="entry name" value="N-ACETYLTRANSFERASE 10"/>
    <property type="match status" value="1"/>
</dbReference>
<comment type="subcellular location">
    <subcellularLocation>
        <location evidence="9">Cytoplasm</location>
    </subcellularLocation>
</comment>
<dbReference type="Gene3D" id="3.40.50.11040">
    <property type="match status" value="1"/>
</dbReference>
<keyword evidence="4 9" id="KW-0819">tRNA processing</keyword>
<evidence type="ECO:0000256" key="8">
    <source>
        <dbReference type="ARBA" id="ARBA00023315"/>
    </source>
</evidence>
<dbReference type="SUPFAM" id="SSF55729">
    <property type="entry name" value="Acyl-CoA N-acyltransferases (Nat)"/>
    <property type="match status" value="1"/>
</dbReference>